<organism evidence="2 3">
    <name type="scientific">Chryseosolibacter histidini</name>
    <dbReference type="NCBI Taxonomy" id="2782349"/>
    <lineage>
        <taxon>Bacteria</taxon>
        <taxon>Pseudomonadati</taxon>
        <taxon>Bacteroidota</taxon>
        <taxon>Cytophagia</taxon>
        <taxon>Cytophagales</taxon>
        <taxon>Chryseotaleaceae</taxon>
        <taxon>Chryseosolibacter</taxon>
    </lineage>
</organism>
<name>A0AAP2DRN8_9BACT</name>
<keyword evidence="3" id="KW-1185">Reference proteome</keyword>
<sequence length="114" mass="12708">MSELFYRAAGAILAPFRYAEREVQHMKEVAKEDIQEFIANLIKLSLISVASLLFLLFISITVAAAINDSANSSYLGWAIVAGFYLLIGIGLYIWRETTRDKKKPVANTRRPAGV</sequence>
<keyword evidence="1" id="KW-0472">Membrane</keyword>
<protein>
    <submittedName>
        <fullName evidence="2">Phage holin family protein</fullName>
    </submittedName>
</protein>
<comment type="caution">
    <text evidence="2">The sequence shown here is derived from an EMBL/GenBank/DDBJ whole genome shotgun (WGS) entry which is preliminary data.</text>
</comment>
<feature type="transmembrane region" description="Helical" evidence="1">
    <location>
        <begin position="44"/>
        <end position="66"/>
    </location>
</feature>
<gene>
    <name evidence="2" type="ORF">KK083_24535</name>
</gene>
<keyword evidence="1" id="KW-1133">Transmembrane helix</keyword>
<dbReference type="Proteomes" id="UP001319200">
    <property type="component" value="Unassembled WGS sequence"/>
</dbReference>
<dbReference type="AlphaFoldDB" id="A0AAP2DRN8"/>
<evidence type="ECO:0000256" key="1">
    <source>
        <dbReference type="SAM" id="Phobius"/>
    </source>
</evidence>
<evidence type="ECO:0000313" key="3">
    <source>
        <dbReference type="Proteomes" id="UP001319200"/>
    </source>
</evidence>
<keyword evidence="1" id="KW-0812">Transmembrane</keyword>
<reference evidence="2 3" key="1">
    <citation type="submission" date="2021-05" db="EMBL/GenBank/DDBJ databases">
        <title>A Polyphasic approach of four new species of the genus Ohtaekwangia: Ohtaekwangia histidinii sp. nov., Ohtaekwangia cretensis sp. nov., Ohtaekwangia indiensis sp. nov., Ohtaekwangia reichenbachii sp. nov. from diverse environment.</title>
        <authorList>
            <person name="Octaviana S."/>
        </authorList>
    </citation>
    <scope>NUCLEOTIDE SEQUENCE [LARGE SCALE GENOMIC DNA]</scope>
    <source>
        <strain evidence="2 3">PWU4</strain>
    </source>
</reference>
<feature type="transmembrane region" description="Helical" evidence="1">
    <location>
        <begin position="72"/>
        <end position="94"/>
    </location>
</feature>
<accession>A0AAP2DRN8</accession>
<evidence type="ECO:0000313" key="2">
    <source>
        <dbReference type="EMBL" id="MBT1700078.1"/>
    </source>
</evidence>
<dbReference type="RefSeq" id="WP_254168422.1">
    <property type="nucleotide sequence ID" value="NZ_JAHESF010000034.1"/>
</dbReference>
<proteinExistence type="predicted"/>
<dbReference type="EMBL" id="JAHESF010000034">
    <property type="protein sequence ID" value="MBT1700078.1"/>
    <property type="molecule type" value="Genomic_DNA"/>
</dbReference>